<dbReference type="EMBL" id="BMNB01000008">
    <property type="protein sequence ID" value="GGM37642.1"/>
    <property type="molecule type" value="Genomic_DNA"/>
</dbReference>
<dbReference type="PANTHER" id="PTHR43130">
    <property type="entry name" value="ARAC-FAMILY TRANSCRIPTIONAL REGULATOR"/>
    <property type="match status" value="1"/>
</dbReference>
<dbReference type="InterPro" id="IPR029062">
    <property type="entry name" value="Class_I_gatase-like"/>
</dbReference>
<feature type="domain" description="DJ-1/PfpI" evidence="1">
    <location>
        <begin position="16"/>
        <end position="177"/>
    </location>
</feature>
<dbReference type="SUPFAM" id="SSF52317">
    <property type="entry name" value="Class I glutamine amidotransferase-like"/>
    <property type="match status" value="1"/>
</dbReference>
<dbReference type="GO" id="GO:0006355">
    <property type="term" value="P:regulation of DNA-templated transcription"/>
    <property type="evidence" value="ECO:0007669"/>
    <property type="project" value="TreeGrafter"/>
</dbReference>
<sequence>MPLAHHLWGGEPVQVRVEIVVFDGSDELDAFGPFEVLSSAGFDVELVVGHRPGPVRSMRGVQLQVPAVLGRPDGVIVVGGGWLNRAEQGSWAQAQGGVLLERLADAAGSACWMASVCTGGMLLAAAGLLTGRNATTNRNAYEELRAYAVNVIEERVVDDGDRVTAGALSAGLDLGLWLTEREFGAQRAAEVATAIDFALRAAVWRNPPPGSDVATCVPWFNPCGRWRRP</sequence>
<reference evidence="2" key="1">
    <citation type="journal article" date="2014" name="Int. J. Syst. Evol. Microbiol.">
        <title>Complete genome sequence of Corynebacterium casei LMG S-19264T (=DSM 44701T), isolated from a smear-ripened cheese.</title>
        <authorList>
            <consortium name="US DOE Joint Genome Institute (JGI-PGF)"/>
            <person name="Walter F."/>
            <person name="Albersmeier A."/>
            <person name="Kalinowski J."/>
            <person name="Ruckert C."/>
        </authorList>
    </citation>
    <scope>NUCLEOTIDE SEQUENCE</scope>
    <source>
        <strain evidence="2">CGMCC 4.7312</strain>
    </source>
</reference>
<proteinExistence type="predicted"/>
<evidence type="ECO:0000313" key="3">
    <source>
        <dbReference type="Proteomes" id="UP000608890"/>
    </source>
</evidence>
<dbReference type="InterPro" id="IPR052158">
    <property type="entry name" value="INH-QAR"/>
</dbReference>
<comment type="caution">
    <text evidence="2">The sequence shown here is derived from an EMBL/GenBank/DDBJ whole genome shotgun (WGS) entry which is preliminary data.</text>
</comment>
<protein>
    <submittedName>
        <fullName evidence="2">Thimanine synthesis protein ThiJ</fullName>
    </submittedName>
</protein>
<evidence type="ECO:0000313" key="2">
    <source>
        <dbReference type="EMBL" id="GGM37642.1"/>
    </source>
</evidence>
<name>A0A917WVZ4_9ACTN</name>
<organism evidence="2 3">
    <name type="scientific">Micromonospora sonchi</name>
    <dbReference type="NCBI Taxonomy" id="1763543"/>
    <lineage>
        <taxon>Bacteria</taxon>
        <taxon>Bacillati</taxon>
        <taxon>Actinomycetota</taxon>
        <taxon>Actinomycetes</taxon>
        <taxon>Micromonosporales</taxon>
        <taxon>Micromonosporaceae</taxon>
        <taxon>Micromonospora</taxon>
    </lineage>
</organism>
<dbReference type="AlphaFoldDB" id="A0A917WVZ4"/>
<evidence type="ECO:0000259" key="1">
    <source>
        <dbReference type="Pfam" id="PF01965"/>
    </source>
</evidence>
<dbReference type="Proteomes" id="UP000608890">
    <property type="component" value="Unassembled WGS sequence"/>
</dbReference>
<dbReference type="CDD" id="cd03139">
    <property type="entry name" value="GATase1_PfpI_2"/>
    <property type="match status" value="1"/>
</dbReference>
<dbReference type="Gene3D" id="3.40.50.880">
    <property type="match status" value="1"/>
</dbReference>
<dbReference type="Pfam" id="PF01965">
    <property type="entry name" value="DJ-1_PfpI"/>
    <property type="match status" value="1"/>
</dbReference>
<dbReference type="InterPro" id="IPR002818">
    <property type="entry name" value="DJ-1/PfpI"/>
</dbReference>
<keyword evidence="3" id="KW-1185">Reference proteome</keyword>
<reference evidence="2" key="2">
    <citation type="submission" date="2020-09" db="EMBL/GenBank/DDBJ databases">
        <authorList>
            <person name="Sun Q."/>
            <person name="Zhou Y."/>
        </authorList>
    </citation>
    <scope>NUCLEOTIDE SEQUENCE</scope>
    <source>
        <strain evidence="2">CGMCC 4.7312</strain>
    </source>
</reference>
<accession>A0A917WVZ4</accession>
<gene>
    <name evidence="2" type="ORF">GCM10011608_22770</name>
</gene>
<dbReference type="PANTHER" id="PTHR43130:SF2">
    <property type="entry name" value="DJ-1_PFPI DOMAIN-CONTAINING PROTEIN"/>
    <property type="match status" value="1"/>
</dbReference>